<evidence type="ECO:0000313" key="16">
    <source>
        <dbReference type="Proteomes" id="UP000054773"/>
    </source>
</evidence>
<dbReference type="Pfam" id="PF01583">
    <property type="entry name" value="APS_kinase"/>
    <property type="match status" value="1"/>
</dbReference>
<dbReference type="InterPro" id="IPR044138">
    <property type="entry name" value="CysN_II"/>
</dbReference>
<protein>
    <recommendedName>
        <fullName evidence="13">Adenylyl-sulfate kinase</fullName>
        <ecNumber evidence="13">2.7.1.25</ecNumber>
    </recommendedName>
    <alternativeName>
        <fullName evidence="13">APS kinase</fullName>
    </alternativeName>
    <alternativeName>
        <fullName evidence="13">ATP adenosine-5'-phosphosulfate 3'-phosphotransferase</fullName>
    </alternativeName>
    <alternativeName>
        <fullName evidence="13">Adenosine-5'-phosphosulfate kinase</fullName>
    </alternativeName>
</protein>
<evidence type="ECO:0000256" key="10">
    <source>
        <dbReference type="ARBA" id="ARBA00023134"/>
    </source>
</evidence>
<dbReference type="GO" id="GO:0004781">
    <property type="term" value="F:sulfate adenylyltransferase (ATP) activity"/>
    <property type="evidence" value="ECO:0007669"/>
    <property type="project" value="UniProtKB-EC"/>
</dbReference>
<sequence length="629" mass="69747">MDCELTVVPEQTVYVDSAQKDDGLLRLMTCGSVDDGKSTLIGRLLWESQQLSDDQRHMLAFDSKKFGTQGDNLDFALLVDGLMAEREQGITIDVAYRYFSTGKRRIVLADTPGHEQYTRNMITGASTADAAILMIDARHGLLPQTRRHAYLAHLLGVQHLLLAINKMDLMDFNATRYHQIQHEFRQFAAPLLFHSLTAIPLSALKGDNVTQLSANTPWYNGPPLMTWLKRLNLKPQNGGTFAFPVQFVNHPHAGFRGYSGTITGGSLAVGDEIRVTKSGQRALVTDIIGMNQDVRCANPGDAVTLVLDKALDISRGDVLSLSQEPLQTTEQFAATLIWLNEEEGLIGRSYELKLATQWAGASISVIKHLIDMTTLTPKPGKSLNMNDIAFCHITVSKPLVFNPYNQCKTLGSFILVDRFSHATVAAGMIAYSLYRDKSIHRQPLTISRAHREHLNGHKAKVIWLTGLSGAGKSTLANALEVALHQQGKRTYLLDGDNIRHGLNRDLGFSKACRVENIRRVAEVARLMMDAGLIVIAAFVSPFRHERQMARELIGKDHFFEVHVSTPLAVCEQRDPKGLYRQARQGGLPNMTGIHSPYEAPSHPDYTADCHGKCTTELVTELMALLDKHD</sequence>
<dbReference type="GO" id="GO:0003924">
    <property type="term" value="F:GTPase activity"/>
    <property type="evidence" value="ECO:0007669"/>
    <property type="project" value="InterPro"/>
</dbReference>
<proteinExistence type="inferred from homology"/>
<evidence type="ECO:0000313" key="15">
    <source>
        <dbReference type="EMBL" id="KTC96165.1"/>
    </source>
</evidence>
<dbReference type="EC" id="2.7.1.25" evidence="13"/>
<evidence type="ECO:0000256" key="9">
    <source>
        <dbReference type="ARBA" id="ARBA00022840"/>
    </source>
</evidence>
<organism evidence="15 16">
    <name type="scientific">Legionella erythra</name>
    <dbReference type="NCBI Taxonomy" id="448"/>
    <lineage>
        <taxon>Bacteria</taxon>
        <taxon>Pseudomonadati</taxon>
        <taxon>Pseudomonadota</taxon>
        <taxon>Gammaproteobacteria</taxon>
        <taxon>Legionellales</taxon>
        <taxon>Legionellaceae</taxon>
        <taxon>Legionella</taxon>
    </lineage>
</organism>
<comment type="function">
    <text evidence="13">Catalyzes the synthesis of activated sulfate.</text>
</comment>
<keyword evidence="8 13" id="KW-0547">Nucleotide-binding</keyword>
<keyword evidence="15" id="KW-0251">Elongation factor</keyword>
<keyword evidence="15" id="KW-0648">Protein biosynthesis</keyword>
<keyword evidence="6 13" id="KW-0808">Transferase</keyword>
<dbReference type="OrthoDB" id="9804504at2"/>
<keyword evidence="7" id="KW-0548">Nucleotidyltransferase</keyword>
<dbReference type="GO" id="GO:0005525">
    <property type="term" value="F:GTP binding"/>
    <property type="evidence" value="ECO:0007669"/>
    <property type="project" value="UniProtKB-KW"/>
</dbReference>
<dbReference type="PROSITE" id="PS00301">
    <property type="entry name" value="G_TR_1"/>
    <property type="match status" value="1"/>
</dbReference>
<evidence type="ECO:0000256" key="5">
    <source>
        <dbReference type="ARBA" id="ARBA00007237"/>
    </source>
</evidence>
<dbReference type="InterPro" id="IPR011779">
    <property type="entry name" value="SO4_adenylTrfase_lsu"/>
</dbReference>
<evidence type="ECO:0000256" key="6">
    <source>
        <dbReference type="ARBA" id="ARBA00022679"/>
    </source>
</evidence>
<dbReference type="NCBIfam" id="NF004035">
    <property type="entry name" value="PRK05506.1"/>
    <property type="match status" value="1"/>
</dbReference>
<keyword evidence="16" id="KW-1185">Reference proteome</keyword>
<evidence type="ECO:0000256" key="8">
    <source>
        <dbReference type="ARBA" id="ARBA00022741"/>
    </source>
</evidence>
<evidence type="ECO:0000256" key="11">
    <source>
        <dbReference type="ARBA" id="ARBA00023268"/>
    </source>
</evidence>
<evidence type="ECO:0000256" key="3">
    <source>
        <dbReference type="ARBA" id="ARBA00004806"/>
    </source>
</evidence>
<reference evidence="15 16" key="1">
    <citation type="submission" date="2015-11" db="EMBL/GenBank/DDBJ databases">
        <title>Genomic analysis of 38 Legionella species identifies large and diverse effector repertoires.</title>
        <authorList>
            <person name="Burstein D."/>
            <person name="Amaro F."/>
            <person name="Zusman T."/>
            <person name="Lifshitz Z."/>
            <person name="Cohen O."/>
            <person name="Gilbert J.A."/>
            <person name="Pupko T."/>
            <person name="Shuman H.A."/>
            <person name="Segal G."/>
        </authorList>
    </citation>
    <scope>NUCLEOTIDE SEQUENCE [LARGE SCALE GENOMIC DNA]</scope>
    <source>
        <strain evidence="15 16">SE-32A-C8</strain>
    </source>
</reference>
<dbReference type="InterPro" id="IPR009001">
    <property type="entry name" value="Transl_elong_EF1A/Init_IF2_C"/>
</dbReference>
<comment type="caution">
    <text evidence="15">The sequence shown here is derived from an EMBL/GenBank/DDBJ whole genome shotgun (WGS) entry which is preliminary data.</text>
</comment>
<dbReference type="Gene3D" id="3.40.50.300">
    <property type="entry name" value="P-loop containing nucleotide triphosphate hydrolases"/>
    <property type="match status" value="2"/>
</dbReference>
<evidence type="ECO:0000256" key="4">
    <source>
        <dbReference type="ARBA" id="ARBA00005438"/>
    </source>
</evidence>
<dbReference type="HAMAP" id="MF_00065">
    <property type="entry name" value="Adenylyl_sulf_kinase"/>
    <property type="match status" value="1"/>
</dbReference>
<dbReference type="UniPathway" id="UPA00140">
    <property type="reaction ID" value="UER00205"/>
</dbReference>
<dbReference type="PANTHER" id="PTHR23115">
    <property type="entry name" value="TRANSLATION FACTOR"/>
    <property type="match status" value="1"/>
</dbReference>
<gene>
    <name evidence="13" type="primary">cysC</name>
    <name evidence="15" type="ORF">Lery_1957</name>
</gene>
<dbReference type="InterPro" id="IPR050100">
    <property type="entry name" value="TRAFAC_GTPase_members"/>
</dbReference>
<keyword evidence="9 13" id="KW-0067">ATP-binding</keyword>
<dbReference type="GO" id="GO:0005524">
    <property type="term" value="F:ATP binding"/>
    <property type="evidence" value="ECO:0007669"/>
    <property type="project" value="UniProtKB-UniRule"/>
</dbReference>
<dbReference type="Pfam" id="PF22594">
    <property type="entry name" value="GTP-eEF1A_C"/>
    <property type="match status" value="1"/>
</dbReference>
<comment type="similarity">
    <text evidence="13">Belongs to the APS kinase family.</text>
</comment>
<evidence type="ECO:0000256" key="1">
    <source>
        <dbReference type="ARBA" id="ARBA00001823"/>
    </source>
</evidence>
<dbReference type="SUPFAM" id="SSF50465">
    <property type="entry name" value="EF-Tu/eEF-1alpha/eIF2-gamma C-terminal domain"/>
    <property type="match status" value="1"/>
</dbReference>
<dbReference type="GO" id="GO:0003746">
    <property type="term" value="F:translation elongation factor activity"/>
    <property type="evidence" value="ECO:0007669"/>
    <property type="project" value="UniProtKB-KW"/>
</dbReference>
<feature type="domain" description="Tr-type G" evidence="14">
    <location>
        <begin position="22"/>
        <end position="236"/>
    </location>
</feature>
<comment type="function">
    <text evidence="2">APS kinase catalyzes the synthesis of activated sulfate.</text>
</comment>
<name>A0A0W0TLV8_LEGER</name>
<dbReference type="SUPFAM" id="SSF52540">
    <property type="entry name" value="P-loop containing nucleoside triphosphate hydrolases"/>
    <property type="match status" value="2"/>
</dbReference>
<dbReference type="CDD" id="cd03695">
    <property type="entry name" value="CysN_NodQ_II"/>
    <property type="match status" value="1"/>
</dbReference>
<keyword evidence="13" id="KW-0418">Kinase</keyword>
<dbReference type="InterPro" id="IPR031157">
    <property type="entry name" value="G_TR_CS"/>
</dbReference>
<comment type="similarity">
    <text evidence="5">In the N-terminal section; belongs to the TRAFAC class translation factor GTPase superfamily. Classic translation factor GTPase family. CysN/NodQ subfamily.</text>
</comment>
<dbReference type="InterPro" id="IPR054696">
    <property type="entry name" value="GTP-eEF1A_C"/>
</dbReference>
<dbReference type="NCBIfam" id="TIGR00455">
    <property type="entry name" value="apsK"/>
    <property type="match status" value="1"/>
</dbReference>
<comment type="pathway">
    <text evidence="3 13">Sulfur metabolism; hydrogen sulfide biosynthesis; sulfite from sulfate: step 2/3.</text>
</comment>
<dbReference type="Proteomes" id="UP000054773">
    <property type="component" value="Unassembled WGS sequence"/>
</dbReference>
<dbReference type="GO" id="GO:0070814">
    <property type="term" value="P:hydrogen sulfide biosynthetic process"/>
    <property type="evidence" value="ECO:0007669"/>
    <property type="project" value="UniProtKB-UniRule"/>
</dbReference>
<feature type="binding site" evidence="13">
    <location>
        <begin position="466"/>
        <end position="473"/>
    </location>
    <ligand>
        <name>ATP</name>
        <dbReference type="ChEBI" id="CHEBI:30616"/>
    </ligand>
</feature>
<dbReference type="NCBIfam" id="TIGR02034">
    <property type="entry name" value="CysN"/>
    <property type="match status" value="1"/>
</dbReference>
<evidence type="ECO:0000256" key="12">
    <source>
        <dbReference type="ARBA" id="ARBA00049370"/>
    </source>
</evidence>
<comment type="catalytic activity">
    <reaction evidence="12">
        <text>sulfate + ATP + H(+) = adenosine 5'-phosphosulfate + diphosphate</text>
        <dbReference type="Rhea" id="RHEA:18133"/>
        <dbReference type="ChEBI" id="CHEBI:15378"/>
        <dbReference type="ChEBI" id="CHEBI:16189"/>
        <dbReference type="ChEBI" id="CHEBI:30616"/>
        <dbReference type="ChEBI" id="CHEBI:33019"/>
        <dbReference type="ChEBI" id="CHEBI:58243"/>
        <dbReference type="EC" id="2.7.7.4"/>
    </reaction>
</comment>
<dbReference type="EMBL" id="LNYA01000030">
    <property type="protein sequence ID" value="KTC96165.1"/>
    <property type="molecule type" value="Genomic_DNA"/>
</dbReference>
<keyword evidence="11" id="KW-0511">Multifunctional enzyme</keyword>
<dbReference type="InterPro" id="IPR009000">
    <property type="entry name" value="Transl_B-barrel_sf"/>
</dbReference>
<dbReference type="GO" id="GO:0000103">
    <property type="term" value="P:sulfate assimilation"/>
    <property type="evidence" value="ECO:0007669"/>
    <property type="project" value="UniProtKB-UniRule"/>
</dbReference>
<evidence type="ECO:0000256" key="7">
    <source>
        <dbReference type="ARBA" id="ARBA00022695"/>
    </source>
</evidence>
<dbReference type="FunFam" id="3.40.50.300:FF:000119">
    <property type="entry name" value="Sulfate adenylyltransferase subunit 1"/>
    <property type="match status" value="1"/>
</dbReference>
<dbReference type="NCBIfam" id="NF003013">
    <property type="entry name" value="PRK03846.1"/>
    <property type="match status" value="1"/>
</dbReference>
<dbReference type="CDD" id="cd02027">
    <property type="entry name" value="APSK"/>
    <property type="match status" value="1"/>
</dbReference>
<dbReference type="InterPro" id="IPR002891">
    <property type="entry name" value="APS"/>
</dbReference>
<dbReference type="PROSITE" id="PS51722">
    <property type="entry name" value="G_TR_2"/>
    <property type="match status" value="1"/>
</dbReference>
<evidence type="ECO:0000256" key="2">
    <source>
        <dbReference type="ARBA" id="ARBA00002357"/>
    </source>
</evidence>
<dbReference type="CDD" id="cd04166">
    <property type="entry name" value="CysN_ATPS"/>
    <property type="match status" value="1"/>
</dbReference>
<keyword evidence="10" id="KW-0342">GTP-binding</keyword>
<dbReference type="InterPro" id="IPR059117">
    <property type="entry name" value="APS_kinase_dom"/>
</dbReference>
<dbReference type="InterPro" id="IPR041757">
    <property type="entry name" value="CysN_GTP-bd"/>
</dbReference>
<dbReference type="AlphaFoldDB" id="A0A0W0TLV8"/>
<comment type="catalytic activity">
    <reaction evidence="1 13">
        <text>adenosine 5'-phosphosulfate + ATP = 3'-phosphoadenylyl sulfate + ADP + H(+)</text>
        <dbReference type="Rhea" id="RHEA:24152"/>
        <dbReference type="ChEBI" id="CHEBI:15378"/>
        <dbReference type="ChEBI" id="CHEBI:30616"/>
        <dbReference type="ChEBI" id="CHEBI:58243"/>
        <dbReference type="ChEBI" id="CHEBI:58339"/>
        <dbReference type="ChEBI" id="CHEBI:456216"/>
        <dbReference type="EC" id="2.7.1.25"/>
    </reaction>
</comment>
<accession>A0A0W0TLV8</accession>
<dbReference type="GO" id="GO:0004020">
    <property type="term" value="F:adenylylsulfate kinase activity"/>
    <property type="evidence" value="ECO:0007669"/>
    <property type="project" value="UniProtKB-UniRule"/>
</dbReference>
<feature type="active site" description="Phosphoserine intermediate" evidence="13">
    <location>
        <position position="540"/>
    </location>
</feature>
<dbReference type="InterPro" id="IPR000795">
    <property type="entry name" value="T_Tr_GTP-bd_dom"/>
</dbReference>
<dbReference type="InterPro" id="IPR027417">
    <property type="entry name" value="P-loop_NTPase"/>
</dbReference>
<dbReference type="InterPro" id="IPR044139">
    <property type="entry name" value="CysN_NoDQ_III"/>
</dbReference>
<dbReference type="STRING" id="448.Lery_1957"/>
<dbReference type="Gene3D" id="2.40.30.10">
    <property type="entry name" value="Translation factors"/>
    <property type="match status" value="2"/>
</dbReference>
<comment type="similarity">
    <text evidence="4">In the C-terminal section; belongs to the APS kinase family.</text>
</comment>
<dbReference type="RefSeq" id="WP_058527098.1">
    <property type="nucleotide sequence ID" value="NZ_CAAAHY010000007.1"/>
</dbReference>
<evidence type="ECO:0000259" key="14">
    <source>
        <dbReference type="PROSITE" id="PS51722"/>
    </source>
</evidence>
<evidence type="ECO:0000256" key="13">
    <source>
        <dbReference type="HAMAP-Rule" id="MF_00065"/>
    </source>
</evidence>
<keyword evidence="13" id="KW-0597">Phosphoprotein</keyword>
<dbReference type="CDD" id="cd04095">
    <property type="entry name" value="CysN_NoDQ_III"/>
    <property type="match status" value="1"/>
</dbReference>
<dbReference type="SUPFAM" id="SSF50447">
    <property type="entry name" value="Translation proteins"/>
    <property type="match status" value="1"/>
</dbReference>
<dbReference type="PATRIC" id="fig|448.7.peg.2054"/>
<dbReference type="PRINTS" id="PR00315">
    <property type="entry name" value="ELONGATNFCT"/>
</dbReference>
<dbReference type="Pfam" id="PF00009">
    <property type="entry name" value="GTP_EFTU"/>
    <property type="match status" value="1"/>
</dbReference>